<dbReference type="InterPro" id="IPR034706">
    <property type="entry name" value="CpoB"/>
</dbReference>
<evidence type="ECO:0000256" key="1">
    <source>
        <dbReference type="HAMAP-Rule" id="MF_02066"/>
    </source>
</evidence>
<accession>A0A2T7G7A5</accession>
<comment type="subcellular location">
    <subcellularLocation>
        <location evidence="1">Periplasm</location>
    </subcellularLocation>
</comment>
<comment type="caution">
    <text evidence="3">The sequence shown here is derived from an EMBL/GenBank/DDBJ whole genome shotgun (WGS) entry which is preliminary data.</text>
</comment>
<dbReference type="Proteomes" id="UP000244446">
    <property type="component" value="Unassembled WGS sequence"/>
</dbReference>
<keyword evidence="1" id="KW-0131">Cell cycle</keyword>
<dbReference type="RefSeq" id="WP_108691781.1">
    <property type="nucleotide sequence ID" value="NZ_QCYH01000004.1"/>
</dbReference>
<gene>
    <name evidence="3" type="primary">ygbF</name>
    <name evidence="1" type="synonym">cpoB</name>
    <name evidence="3" type="ORF">DC366_08455</name>
</gene>
<dbReference type="NCBIfam" id="TIGR02795">
    <property type="entry name" value="tol_pal_ybgF"/>
    <property type="match status" value="1"/>
</dbReference>
<dbReference type="GO" id="GO:0043093">
    <property type="term" value="P:FtsZ-dependent cytokinesis"/>
    <property type="evidence" value="ECO:0007669"/>
    <property type="project" value="UniProtKB-UniRule"/>
</dbReference>
<dbReference type="Pfam" id="PF13432">
    <property type="entry name" value="TPR_16"/>
    <property type="match status" value="1"/>
</dbReference>
<keyword evidence="1" id="KW-0574">Periplasm</keyword>
<dbReference type="Gene3D" id="1.25.40.10">
    <property type="entry name" value="Tetratricopeptide repeat domain"/>
    <property type="match status" value="1"/>
</dbReference>
<dbReference type="InterPro" id="IPR014162">
    <property type="entry name" value="CpoB_C"/>
</dbReference>
<feature type="coiled-coil region" evidence="1">
    <location>
        <begin position="28"/>
        <end position="95"/>
    </location>
</feature>
<evidence type="ECO:0000256" key="2">
    <source>
        <dbReference type="SAM" id="MobiDB-lite"/>
    </source>
</evidence>
<proteinExistence type="inferred from homology"/>
<keyword evidence="1" id="KW-0132">Cell division</keyword>
<evidence type="ECO:0000313" key="3">
    <source>
        <dbReference type="EMBL" id="PVA10267.1"/>
    </source>
</evidence>
<keyword evidence="4" id="KW-1185">Reference proteome</keyword>
<protein>
    <recommendedName>
        <fullName evidence="1">Cell division coordinator CpoB</fullName>
    </recommendedName>
</protein>
<name>A0A2T7G7A5_9RHOB</name>
<dbReference type="AlphaFoldDB" id="A0A2T7G7A5"/>
<feature type="region of interest" description="Disordered" evidence="2">
    <location>
        <begin position="263"/>
        <end position="283"/>
    </location>
</feature>
<keyword evidence="1" id="KW-0175">Coiled coil</keyword>
<dbReference type="InterPro" id="IPR011990">
    <property type="entry name" value="TPR-like_helical_dom_sf"/>
</dbReference>
<dbReference type="EMBL" id="QCYH01000004">
    <property type="protein sequence ID" value="PVA10267.1"/>
    <property type="molecule type" value="Genomic_DNA"/>
</dbReference>
<dbReference type="HAMAP" id="MF_02066">
    <property type="entry name" value="CpoB"/>
    <property type="match status" value="1"/>
</dbReference>
<reference evidence="3 4" key="1">
    <citation type="submission" date="2018-04" db="EMBL/GenBank/DDBJ databases">
        <title>Pelagivirga bohaiensis gen. nov., sp. nov., a bacterium isolated from the Bohai Sea.</title>
        <authorList>
            <person name="Ji X."/>
        </authorList>
    </citation>
    <scope>NUCLEOTIDE SEQUENCE [LARGE SCALE GENOMIC DNA]</scope>
    <source>
        <strain evidence="3 4">BH-SD19</strain>
    </source>
</reference>
<sequence precursor="true">MRRLAALILTATLAFAMPAMAQDKAATLADIRQEMSVLYVEVQKLKRELSTTGAAGQLNTSGSVLDRVGSIESELQRLTARTEEMQQRIDRVVTDGTNRIGDLEFRLVELEGGDTSQLGETTTLGGGDMPQSSRGGGITSAIQPADTAPAAPAEPLAVGEQADFDAAEATFASGDNAAAAEQFGTFLQTYPGSPLSARAYLMRGQALDGAGDTKGSAKAYLDAFSADKTGPQAPDALFRLGRALGRLGQTEAACQTLSEVETRFPGAPAGGEARGEMQTIGCQ</sequence>
<keyword evidence="1" id="KW-0732">Signal</keyword>
<dbReference type="GO" id="GO:0030288">
    <property type="term" value="C:outer membrane-bounded periplasmic space"/>
    <property type="evidence" value="ECO:0007669"/>
    <property type="project" value="UniProtKB-UniRule"/>
</dbReference>
<comment type="similarity">
    <text evidence="1">Belongs to the CpoB family.</text>
</comment>
<evidence type="ECO:0000313" key="4">
    <source>
        <dbReference type="Proteomes" id="UP000244446"/>
    </source>
</evidence>
<dbReference type="OrthoDB" id="9763909at2"/>
<dbReference type="SUPFAM" id="SSF48452">
    <property type="entry name" value="TPR-like"/>
    <property type="match status" value="1"/>
</dbReference>
<feature type="compositionally biased region" description="Gly residues" evidence="2">
    <location>
        <begin position="124"/>
        <end position="137"/>
    </location>
</feature>
<feature type="signal peptide" evidence="1">
    <location>
        <begin position="1"/>
        <end position="21"/>
    </location>
</feature>
<feature type="chain" id="PRO_5015790032" description="Cell division coordinator CpoB" evidence="1">
    <location>
        <begin position="22"/>
        <end position="283"/>
    </location>
</feature>
<comment type="function">
    <text evidence="1">Mediates coordination of peptidoglycan synthesis and outer membrane constriction during cell division.</text>
</comment>
<feature type="region of interest" description="Disordered" evidence="2">
    <location>
        <begin position="116"/>
        <end position="137"/>
    </location>
</feature>
<organism evidence="3 4">
    <name type="scientific">Pelagivirga sediminicola</name>
    <dbReference type="NCBI Taxonomy" id="2170575"/>
    <lineage>
        <taxon>Bacteria</taxon>
        <taxon>Pseudomonadati</taxon>
        <taxon>Pseudomonadota</taxon>
        <taxon>Alphaproteobacteria</taxon>
        <taxon>Rhodobacterales</taxon>
        <taxon>Paracoccaceae</taxon>
        <taxon>Pelagivirga</taxon>
    </lineage>
</organism>